<sequence>MENPKTIKELYKQMTFKLYKEIKEINNLENWKELKIFFDENPGAIARANYAIFDDINNDFKKETLENILPIEKSEIKLLKWLSSSYLEIFSSFDENDYNYKKSKFTADILICILNYDKTIAETFFNLYRKKDETWQSCFRRIIFFLEEIVDEENKFNDNKEYYLKIIYKFNRFRKLLEKHAPTKEIVEEFNKKGFEWEENEEIEFNKFLQLEHSKMLKKLIKNDEIFGKKIENIIHPATRTMIYDKFLRYKVGDVNSNSDELRISIAILINILINKMNAINILKYKINNEENPNKSKIELLEAFEEKAKWIKIKIFSSEKINSLKNICLIIRFFLLSIPAINKNILNINSSLKDLFTIKSEKELLKNIIKLEDLLKWKGFECENKKEQKIALIEQRAFLIDEHKDFINEEWKNAFSKNCIIPGVKTRLQQLVPKLKMFSIVLKMLKVTRKGEGF</sequence>
<proteinExistence type="predicted"/>
<organism evidence="1 2">
    <name type="scientific">Meloidogyne hapla</name>
    <name type="common">Root-knot nematode worm</name>
    <dbReference type="NCBI Taxonomy" id="6305"/>
    <lineage>
        <taxon>Eukaryota</taxon>
        <taxon>Metazoa</taxon>
        <taxon>Ecdysozoa</taxon>
        <taxon>Nematoda</taxon>
        <taxon>Chromadorea</taxon>
        <taxon>Rhabditida</taxon>
        <taxon>Tylenchina</taxon>
        <taxon>Tylenchomorpha</taxon>
        <taxon>Tylenchoidea</taxon>
        <taxon>Meloidogynidae</taxon>
        <taxon>Meloidogyninae</taxon>
        <taxon>Meloidogyne</taxon>
    </lineage>
</organism>
<evidence type="ECO:0000313" key="1">
    <source>
        <dbReference type="Proteomes" id="UP000095281"/>
    </source>
</evidence>
<reference evidence="2" key="1">
    <citation type="submission" date="2016-11" db="UniProtKB">
        <authorList>
            <consortium name="WormBaseParasite"/>
        </authorList>
    </citation>
    <scope>IDENTIFICATION</scope>
</reference>
<protein>
    <submittedName>
        <fullName evidence="2">Uncharacterized protein</fullName>
    </submittedName>
</protein>
<dbReference type="AlphaFoldDB" id="A0A1I8BLG4"/>
<keyword evidence="1" id="KW-1185">Reference proteome</keyword>
<evidence type="ECO:0000313" key="2">
    <source>
        <dbReference type="WBParaSite" id="MhA1_Contig2914.frz3.gene2"/>
    </source>
</evidence>
<dbReference type="Proteomes" id="UP000095281">
    <property type="component" value="Unplaced"/>
</dbReference>
<name>A0A1I8BLG4_MELHA</name>
<accession>A0A1I8BLG4</accession>
<dbReference type="WBParaSite" id="MhA1_Contig2914.frz3.gene2">
    <property type="protein sequence ID" value="MhA1_Contig2914.frz3.gene2"/>
    <property type="gene ID" value="MhA1_Contig2914.frz3.gene2"/>
</dbReference>